<feature type="transmembrane region" description="Helical" evidence="1">
    <location>
        <begin position="230"/>
        <end position="246"/>
    </location>
</feature>
<feature type="transmembrane region" description="Helical" evidence="1">
    <location>
        <begin position="344"/>
        <end position="362"/>
    </location>
</feature>
<reference evidence="3 4" key="1">
    <citation type="journal article" date="2019" name="Int. J. Syst. Evol. Microbiol.">
        <title>The Global Catalogue of Microorganisms (GCM) 10K type strain sequencing project: providing services to taxonomists for standard genome sequencing and annotation.</title>
        <authorList>
            <consortium name="The Broad Institute Genomics Platform"/>
            <consortium name="The Broad Institute Genome Sequencing Center for Infectious Disease"/>
            <person name="Wu L."/>
            <person name="Ma J."/>
        </authorList>
    </citation>
    <scope>NUCLEOTIDE SEQUENCE [LARGE SCALE GENOMIC DNA]</scope>
    <source>
        <strain evidence="3 4">JCM 15974</strain>
    </source>
</reference>
<dbReference type="RefSeq" id="WP_343914200.1">
    <property type="nucleotide sequence ID" value="NZ_BAAAGE010000005.1"/>
</dbReference>
<feature type="transmembrane region" description="Helical" evidence="1">
    <location>
        <begin position="296"/>
        <end position="314"/>
    </location>
</feature>
<evidence type="ECO:0000313" key="3">
    <source>
        <dbReference type="EMBL" id="GAA0730568.1"/>
    </source>
</evidence>
<feature type="transmembrane region" description="Helical" evidence="1">
    <location>
        <begin position="369"/>
        <end position="390"/>
    </location>
</feature>
<protein>
    <recommendedName>
        <fullName evidence="2">DUF2157 domain-containing protein</fullName>
    </recommendedName>
</protein>
<keyword evidence="4" id="KW-1185">Reference proteome</keyword>
<dbReference type="Proteomes" id="UP001501758">
    <property type="component" value="Unassembled WGS sequence"/>
</dbReference>
<feature type="transmembrane region" description="Helical" evidence="1">
    <location>
        <begin position="258"/>
        <end position="276"/>
    </location>
</feature>
<keyword evidence="1" id="KW-0472">Membrane</keyword>
<evidence type="ECO:0000256" key="1">
    <source>
        <dbReference type="SAM" id="Phobius"/>
    </source>
</evidence>
<feature type="transmembrane region" description="Helical" evidence="1">
    <location>
        <begin position="321"/>
        <end position="338"/>
    </location>
</feature>
<feature type="transmembrane region" description="Helical" evidence="1">
    <location>
        <begin position="178"/>
        <end position="194"/>
    </location>
</feature>
<gene>
    <name evidence="3" type="ORF">GCM10009430_41870</name>
</gene>
<evidence type="ECO:0000259" key="2">
    <source>
        <dbReference type="Pfam" id="PF09925"/>
    </source>
</evidence>
<dbReference type="EMBL" id="BAAAGE010000005">
    <property type="protein sequence ID" value="GAA0730568.1"/>
    <property type="molecule type" value="Genomic_DNA"/>
</dbReference>
<name>A0ABN1J6U3_9FLAO</name>
<dbReference type="Pfam" id="PF09925">
    <property type="entry name" value="DUF2157"/>
    <property type="match status" value="1"/>
</dbReference>
<feature type="transmembrane region" description="Helical" evidence="1">
    <location>
        <begin position="206"/>
        <end position="224"/>
    </location>
</feature>
<keyword evidence="1" id="KW-1133">Transmembrane helix</keyword>
<evidence type="ECO:0000313" key="4">
    <source>
        <dbReference type="Proteomes" id="UP001501758"/>
    </source>
</evidence>
<feature type="transmembrane region" description="Helical" evidence="1">
    <location>
        <begin position="396"/>
        <end position="418"/>
    </location>
</feature>
<organism evidence="3 4">
    <name type="scientific">Aquimarina litoralis</name>
    <dbReference type="NCBI Taxonomy" id="584605"/>
    <lineage>
        <taxon>Bacteria</taxon>
        <taxon>Pseudomonadati</taxon>
        <taxon>Bacteroidota</taxon>
        <taxon>Flavobacteriia</taxon>
        <taxon>Flavobacteriales</taxon>
        <taxon>Flavobacteriaceae</taxon>
        <taxon>Aquimarina</taxon>
    </lineage>
</organism>
<keyword evidence="1" id="KW-0812">Transmembrane</keyword>
<dbReference type="InterPro" id="IPR018677">
    <property type="entry name" value="DUF2157"/>
</dbReference>
<feature type="transmembrane region" description="Helical" evidence="1">
    <location>
        <begin position="74"/>
        <end position="93"/>
    </location>
</feature>
<proteinExistence type="predicted"/>
<feature type="domain" description="DUF2157" evidence="2">
    <location>
        <begin position="10"/>
        <end position="152"/>
    </location>
</feature>
<comment type="caution">
    <text evidence="3">The sequence shown here is derived from an EMBL/GenBank/DDBJ whole genome shotgun (WGS) entry which is preliminary data.</text>
</comment>
<feature type="transmembrane region" description="Helical" evidence="1">
    <location>
        <begin position="41"/>
        <end position="62"/>
    </location>
</feature>
<accession>A0ABN1J6U3</accession>
<sequence>MSLKFQKELQQLVADQVISEDISNKISEYYDQKRRKQPNKLFTIFGIFGSLLIGSGIILMLAHNWDDFSRMTKTILAFVPLLLGQLIAGYAILKDKSRTWKEASGTFLFFAVGASISLVSQIYNISGDLGDFLKTWTLLCLPLLYLLRSHAVGLLVILLGTYYAAEVGIWSYRSNNTPWFYVLFVLGVLPHYWFQVRKHITANTTTIFNWILPASFMVGLGAFISNNSELGFVMYVTLFGIFYNIGKLPAFQKIRTLRNGFLILGSLGTIILLMIFTFKWPWEELIDTWVYHSQEFYISCFFGVIAVLLLCYTIIKKGVQFVNLFQVSFILFWMLFFLVAANPFIAMICTNILVFILGITAIKIGSDKLNFGILNYGLLIVSILIICRFFDTDMSFVIRGLLFVIVGAGFFFTNYLMLKKQRKSQTM</sequence>
<feature type="transmembrane region" description="Helical" evidence="1">
    <location>
        <begin position="105"/>
        <end position="123"/>
    </location>
</feature>